<proteinExistence type="predicted"/>
<organism evidence="1 2">
    <name type="scientific">Haematococcus lacustris</name>
    <name type="common">Green alga</name>
    <name type="synonym">Haematococcus pluvialis</name>
    <dbReference type="NCBI Taxonomy" id="44745"/>
    <lineage>
        <taxon>Eukaryota</taxon>
        <taxon>Viridiplantae</taxon>
        <taxon>Chlorophyta</taxon>
        <taxon>core chlorophytes</taxon>
        <taxon>Chlorophyceae</taxon>
        <taxon>CS clade</taxon>
        <taxon>Chlamydomonadales</taxon>
        <taxon>Haematococcaceae</taxon>
        <taxon>Haematococcus</taxon>
    </lineage>
</organism>
<protein>
    <submittedName>
        <fullName evidence="1">Uncharacterized protein</fullName>
    </submittedName>
</protein>
<evidence type="ECO:0000313" key="2">
    <source>
        <dbReference type="Proteomes" id="UP000485058"/>
    </source>
</evidence>
<reference evidence="1 2" key="1">
    <citation type="submission" date="2020-02" db="EMBL/GenBank/DDBJ databases">
        <title>Draft genome sequence of Haematococcus lacustris strain NIES-144.</title>
        <authorList>
            <person name="Morimoto D."/>
            <person name="Nakagawa S."/>
            <person name="Yoshida T."/>
            <person name="Sawayama S."/>
        </authorList>
    </citation>
    <scope>NUCLEOTIDE SEQUENCE [LARGE SCALE GENOMIC DNA]</scope>
    <source>
        <strain evidence="1 2">NIES-144</strain>
    </source>
</reference>
<accession>A0A699YV15</accession>
<name>A0A699YV15_HAELA</name>
<dbReference type="EMBL" id="BLLF01000677">
    <property type="protein sequence ID" value="GFH14013.1"/>
    <property type="molecule type" value="Genomic_DNA"/>
</dbReference>
<evidence type="ECO:0000313" key="1">
    <source>
        <dbReference type="EMBL" id="GFH14013.1"/>
    </source>
</evidence>
<sequence>TTLQAVVDEQGHVEAYELTYITFWAYNGEYNLAGLPCLKVGQHVGVVLAQHRPASLAALPDPSWRLLLCGLVQTGSISQCASVASA</sequence>
<gene>
    <name evidence="1" type="ORF">HaLaN_09986</name>
</gene>
<comment type="caution">
    <text evidence="1">The sequence shown here is derived from an EMBL/GenBank/DDBJ whole genome shotgun (WGS) entry which is preliminary data.</text>
</comment>
<keyword evidence="2" id="KW-1185">Reference proteome</keyword>
<dbReference type="Proteomes" id="UP000485058">
    <property type="component" value="Unassembled WGS sequence"/>
</dbReference>
<dbReference type="AlphaFoldDB" id="A0A699YV15"/>
<feature type="non-terminal residue" evidence="1">
    <location>
        <position position="1"/>
    </location>
</feature>